<dbReference type="Proteomes" id="UP001633002">
    <property type="component" value="Unassembled WGS sequence"/>
</dbReference>
<proteinExistence type="predicted"/>
<name>A0ABD3IFL8_9MARC</name>
<reference evidence="1 2" key="1">
    <citation type="submission" date="2024-09" db="EMBL/GenBank/DDBJ databases">
        <title>Chromosome-scale assembly of Riccia sorocarpa.</title>
        <authorList>
            <person name="Paukszto L."/>
        </authorList>
    </citation>
    <scope>NUCLEOTIDE SEQUENCE [LARGE SCALE GENOMIC DNA]</scope>
    <source>
        <strain evidence="1">LP-2024</strain>
        <tissue evidence="1">Aerial parts of the thallus</tissue>
    </source>
</reference>
<organism evidence="1 2">
    <name type="scientific">Riccia sorocarpa</name>
    <dbReference type="NCBI Taxonomy" id="122646"/>
    <lineage>
        <taxon>Eukaryota</taxon>
        <taxon>Viridiplantae</taxon>
        <taxon>Streptophyta</taxon>
        <taxon>Embryophyta</taxon>
        <taxon>Marchantiophyta</taxon>
        <taxon>Marchantiopsida</taxon>
        <taxon>Marchantiidae</taxon>
        <taxon>Marchantiales</taxon>
        <taxon>Ricciaceae</taxon>
        <taxon>Riccia</taxon>
    </lineage>
</organism>
<comment type="caution">
    <text evidence="1">The sequence shown here is derived from an EMBL/GenBank/DDBJ whole genome shotgun (WGS) entry which is preliminary data.</text>
</comment>
<dbReference type="InterPro" id="IPR036691">
    <property type="entry name" value="Endo/exonu/phosph_ase_sf"/>
</dbReference>
<sequence length="418" mass="48035">MNVRGVRGDGTLAWAKVKIDNRPVGLIAMHGPRERTDRARLWQWIEEQWSSGEWYIGGDLNSVETQEDSVGDSAIQRGAERRAWTSLKGHHDLADSWLEAQKRTGPWFTRQKEVGGRLDQARLDRVYYPRNSHMATKQIKMEHDDLIHLSDHHPACLTISASEFDVNRGGSTYFKVCPDMIKKAEIREEVELIWQEAGQGQSDARIKWELKWAKTRRLLKEKAREAKAARSIIQDKLAVLQRTRRANAPRTNLPIPGKLLHVSTLNRNFHSKLLRSRFVPLERSDGVAGRSMKGLKCCPPRGMNLLRSIDCTFHKNEPARYIAWMAIVNAIWQERNHRSYTGRVTRIPLTISIEHTIDMAKAQLKGVSQESRKYGPLLEAIEVASILKQRIQNLRQSREHEALEVLPTRSDELELSME</sequence>
<evidence type="ECO:0000313" key="1">
    <source>
        <dbReference type="EMBL" id="KAL3702518.1"/>
    </source>
</evidence>
<evidence type="ECO:0000313" key="2">
    <source>
        <dbReference type="Proteomes" id="UP001633002"/>
    </source>
</evidence>
<dbReference type="AlphaFoldDB" id="A0ABD3IFL8"/>
<dbReference type="SUPFAM" id="SSF56219">
    <property type="entry name" value="DNase I-like"/>
    <property type="match status" value="1"/>
</dbReference>
<dbReference type="EMBL" id="JBJQOH010000001">
    <property type="protein sequence ID" value="KAL3702518.1"/>
    <property type="molecule type" value="Genomic_DNA"/>
</dbReference>
<gene>
    <name evidence="1" type="ORF">R1sor_020540</name>
</gene>
<dbReference type="Gene3D" id="3.60.10.10">
    <property type="entry name" value="Endonuclease/exonuclease/phosphatase"/>
    <property type="match status" value="1"/>
</dbReference>
<keyword evidence="2" id="KW-1185">Reference proteome</keyword>
<protein>
    <recommendedName>
        <fullName evidence="3">Endonuclease/exonuclease/phosphatase domain-containing protein</fullName>
    </recommendedName>
</protein>
<evidence type="ECO:0008006" key="3">
    <source>
        <dbReference type="Google" id="ProtNLM"/>
    </source>
</evidence>
<accession>A0ABD3IFL8</accession>